<dbReference type="Pfam" id="PF06863">
    <property type="entry name" value="DUF1254"/>
    <property type="match status" value="1"/>
</dbReference>
<dbReference type="Gene3D" id="2.60.120.600">
    <property type="entry name" value="Domain of unknown function DUF1214, C-terminal domain"/>
    <property type="match status" value="1"/>
</dbReference>
<dbReference type="InterPro" id="IPR037050">
    <property type="entry name" value="DUF1254_sf"/>
</dbReference>
<protein>
    <submittedName>
        <fullName evidence="1">Uncharacterized protein</fullName>
    </submittedName>
</protein>
<dbReference type="PROSITE" id="PS51257">
    <property type="entry name" value="PROKAR_LIPOPROTEIN"/>
    <property type="match status" value="1"/>
</dbReference>
<dbReference type="InterPro" id="IPR010679">
    <property type="entry name" value="DUF1254"/>
</dbReference>
<dbReference type="PANTHER" id="PTHR36509">
    <property type="entry name" value="BLL3101 PROTEIN"/>
    <property type="match status" value="1"/>
</dbReference>
<dbReference type="EMBL" id="LPLZ01000039">
    <property type="protein sequence ID" value="KWN16851.1"/>
    <property type="molecule type" value="Genomic_DNA"/>
</dbReference>
<comment type="caution">
    <text evidence="1">The sequence shown here is derived from an EMBL/GenBank/DDBJ whole genome shotgun (WGS) entry which is preliminary data.</text>
</comment>
<evidence type="ECO:0000313" key="1">
    <source>
        <dbReference type="EMBL" id="KWN16851.1"/>
    </source>
</evidence>
<dbReference type="KEGG" id="btei:WS51_10145"/>
<dbReference type="Proteomes" id="UP000068016">
    <property type="component" value="Unassembled WGS sequence"/>
</dbReference>
<dbReference type="SUPFAM" id="SSF160935">
    <property type="entry name" value="VPA0735-like"/>
    <property type="match status" value="1"/>
</dbReference>
<dbReference type="InterPro" id="IPR037049">
    <property type="entry name" value="DUF1214_C_sf"/>
</dbReference>
<dbReference type="Pfam" id="PF06742">
    <property type="entry name" value="DUF1214"/>
    <property type="match status" value="1"/>
</dbReference>
<accession>A0A118VHI6</accession>
<dbReference type="Gene3D" id="2.60.40.1610">
    <property type="entry name" value="Domain of unknown function DUF1254"/>
    <property type="match status" value="1"/>
</dbReference>
<organism evidence="1 2">
    <name type="scientific">Burkholderia territorii</name>
    <dbReference type="NCBI Taxonomy" id="1503055"/>
    <lineage>
        <taxon>Bacteria</taxon>
        <taxon>Pseudomonadati</taxon>
        <taxon>Pseudomonadota</taxon>
        <taxon>Betaproteobacteria</taxon>
        <taxon>Burkholderiales</taxon>
        <taxon>Burkholderiaceae</taxon>
        <taxon>Burkholderia</taxon>
        <taxon>Burkholderia cepacia complex</taxon>
    </lineage>
</organism>
<proteinExistence type="predicted"/>
<sequence>MIENLRESIFLRRAAGASLALAALLTGCASQPDAIQRKTGWMRAEVADSYVYAYPLVLMDVAKEAATGGDGAQPGQAPLNTLRHAQALPPVGALNPPLPGVDTLDSTGWLDVGTEPVIVTLPDTRGRYWDARALDMWTNVLWSSSSVAARGARGAARSQTIAFAAKDWQGTLPKGALRVDVPSANAWLEVRLQTSGGRDLTNVKKLQRAIRVVPLSVYTGSTRGASVAVHAGSAPSEAASGGTPAEQVAALDPKAFFTRFAQALQDNPAPADDAHANELLADIGVRAGYPVLWTGDRLSAATAGVAEARARLATPPSNLLSANGWSWIGDTAGKYGQDYALRAYAAYTQFGTATRDDETLALVRVDSDGHPLNGANRYLLHFAPGALPPVRGFWTLTPYATNGALPDVGSARRSLGDRDRLRRNHDGSIDVVVSASPGGTHAANWLPAPRTDFALALRLYAPKPQASDGSWMPPVVVRK</sequence>
<dbReference type="RefSeq" id="WP_059772707.1">
    <property type="nucleotide sequence ID" value="NZ_CP013365.1"/>
</dbReference>
<gene>
    <name evidence="1" type="ORF">WT83_13345</name>
</gene>
<dbReference type="PANTHER" id="PTHR36509:SF2">
    <property type="entry name" value="BLL3101 PROTEIN"/>
    <property type="match status" value="1"/>
</dbReference>
<dbReference type="AlphaFoldDB" id="A0A118VHI6"/>
<dbReference type="GeneID" id="46198562"/>
<dbReference type="InterPro" id="IPR010621">
    <property type="entry name" value="DUF1214"/>
</dbReference>
<name>A0A118VHI6_9BURK</name>
<reference evidence="1 2" key="1">
    <citation type="submission" date="2015-11" db="EMBL/GenBank/DDBJ databases">
        <title>Expanding the genomic diversity of Burkholderia species for the development of highly accurate diagnostics.</title>
        <authorList>
            <person name="Sahl J."/>
            <person name="Keim P."/>
            <person name="Wagner D."/>
        </authorList>
    </citation>
    <scope>NUCLEOTIDE SEQUENCE [LARGE SCALE GENOMIC DNA]</scope>
    <source>
        <strain evidence="1 2">MSMB793WGS</strain>
    </source>
</reference>
<evidence type="ECO:0000313" key="2">
    <source>
        <dbReference type="Proteomes" id="UP000068016"/>
    </source>
</evidence>